<dbReference type="GO" id="GO:0016020">
    <property type="term" value="C:membrane"/>
    <property type="evidence" value="ECO:0007669"/>
    <property type="project" value="Ensembl"/>
</dbReference>
<dbReference type="Proteomes" id="UP000429181">
    <property type="component" value="Chromosome 25"/>
</dbReference>
<feature type="compositionally biased region" description="Low complexity" evidence="2">
    <location>
        <begin position="146"/>
        <end position="157"/>
    </location>
</feature>
<feature type="domain" description="Sm" evidence="3">
    <location>
        <begin position="350"/>
        <end position="427"/>
    </location>
</feature>
<protein>
    <submittedName>
        <fullName evidence="4">Ataxin 2 like</fullName>
    </submittedName>
</protein>
<feature type="region of interest" description="Disordered" evidence="2">
    <location>
        <begin position="204"/>
        <end position="343"/>
    </location>
</feature>
<feature type="compositionally biased region" description="Low complexity" evidence="2">
    <location>
        <begin position="906"/>
        <end position="922"/>
    </location>
</feature>
<feature type="compositionally biased region" description="Low complexity" evidence="2">
    <location>
        <begin position="591"/>
        <end position="608"/>
    </location>
</feature>
<feature type="compositionally biased region" description="Low complexity" evidence="2">
    <location>
        <begin position="282"/>
        <end position="295"/>
    </location>
</feature>
<comment type="similarity">
    <text evidence="1">Belongs to the ataxin-2 family.</text>
</comment>
<dbReference type="GeneTree" id="ENSGT00940000157795"/>
<name>A0A4W2ID01_BOBOX</name>
<dbReference type="GO" id="GO:0016071">
    <property type="term" value="P:mRNA metabolic process"/>
    <property type="evidence" value="ECO:0007669"/>
    <property type="project" value="Ensembl"/>
</dbReference>
<organism evidence="4 5">
    <name type="scientific">Bos indicus x Bos taurus</name>
    <name type="common">Hybrid cattle</name>
    <dbReference type="NCBI Taxonomy" id="30522"/>
    <lineage>
        <taxon>Eukaryota</taxon>
        <taxon>Metazoa</taxon>
        <taxon>Chordata</taxon>
        <taxon>Craniata</taxon>
        <taxon>Vertebrata</taxon>
        <taxon>Euteleostomi</taxon>
        <taxon>Mammalia</taxon>
        <taxon>Eutheria</taxon>
        <taxon>Laurasiatheria</taxon>
        <taxon>Artiodactyla</taxon>
        <taxon>Ruminantia</taxon>
        <taxon>Pecora</taxon>
        <taxon>Bovidae</taxon>
        <taxon>Bovinae</taxon>
        <taxon>Bos</taxon>
    </lineage>
</organism>
<dbReference type="Pfam" id="PF07145">
    <property type="entry name" value="PAM2"/>
    <property type="match status" value="1"/>
</dbReference>
<feature type="region of interest" description="Disordered" evidence="2">
    <location>
        <begin position="1094"/>
        <end position="1169"/>
    </location>
</feature>
<feature type="compositionally biased region" description="Low complexity" evidence="2">
    <location>
        <begin position="989"/>
        <end position="998"/>
    </location>
</feature>
<feature type="compositionally biased region" description="Low complexity" evidence="2">
    <location>
        <begin position="207"/>
        <end position="223"/>
    </location>
</feature>
<feature type="compositionally biased region" description="Polar residues" evidence="2">
    <location>
        <begin position="699"/>
        <end position="708"/>
    </location>
</feature>
<feature type="compositionally biased region" description="Basic and acidic residues" evidence="2">
    <location>
        <begin position="799"/>
        <end position="812"/>
    </location>
</feature>
<feature type="compositionally biased region" description="Basic and acidic residues" evidence="2">
    <location>
        <begin position="544"/>
        <end position="556"/>
    </location>
</feature>
<feature type="compositionally biased region" description="Low complexity" evidence="2">
    <location>
        <begin position="1112"/>
        <end position="1122"/>
    </location>
</feature>
<dbReference type="GO" id="GO:0003729">
    <property type="term" value="F:mRNA binding"/>
    <property type="evidence" value="ECO:0007669"/>
    <property type="project" value="TreeGrafter"/>
</dbReference>
<dbReference type="InterPro" id="IPR009604">
    <property type="entry name" value="LsmAD_domain"/>
</dbReference>
<evidence type="ECO:0000256" key="2">
    <source>
        <dbReference type="SAM" id="MobiDB-lite"/>
    </source>
</evidence>
<dbReference type="PANTHER" id="PTHR12854:SF8">
    <property type="entry name" value="ATAXIN-2-LIKE PROTEIN"/>
    <property type="match status" value="1"/>
</dbReference>
<dbReference type="GO" id="GO:0016607">
    <property type="term" value="C:nuclear speck"/>
    <property type="evidence" value="ECO:0007669"/>
    <property type="project" value="Ensembl"/>
</dbReference>
<dbReference type="PANTHER" id="PTHR12854">
    <property type="entry name" value="ATAXIN 2-RELATED"/>
    <property type="match status" value="1"/>
</dbReference>
<accession>A0A4W2ID01</accession>
<feature type="region of interest" description="Disordered" evidence="2">
    <location>
        <begin position="961"/>
        <end position="998"/>
    </location>
</feature>
<feature type="region of interest" description="Disordered" evidence="2">
    <location>
        <begin position="1049"/>
        <end position="1078"/>
    </location>
</feature>
<evidence type="ECO:0000256" key="1">
    <source>
        <dbReference type="ARBA" id="ARBA00007503"/>
    </source>
</evidence>
<dbReference type="InterPro" id="IPR047575">
    <property type="entry name" value="Sm"/>
</dbReference>
<dbReference type="GO" id="GO:0034063">
    <property type="term" value="P:stress granule assembly"/>
    <property type="evidence" value="ECO:0007669"/>
    <property type="project" value="TreeGrafter"/>
</dbReference>
<evidence type="ECO:0000313" key="5">
    <source>
        <dbReference type="Proteomes" id="UP000429181"/>
    </source>
</evidence>
<dbReference type="InterPro" id="IPR045117">
    <property type="entry name" value="ATXN2-like"/>
</dbReference>
<feature type="region of interest" description="Disordered" evidence="2">
    <location>
        <begin position="544"/>
        <end position="748"/>
    </location>
</feature>
<proteinExistence type="inferred from homology"/>
<reference evidence="4" key="2">
    <citation type="submission" date="2025-08" db="UniProtKB">
        <authorList>
            <consortium name="Ensembl"/>
        </authorList>
    </citation>
    <scope>IDENTIFICATION</scope>
</reference>
<feature type="compositionally biased region" description="Basic and acidic residues" evidence="2">
    <location>
        <begin position="733"/>
        <end position="744"/>
    </location>
</feature>
<dbReference type="Pfam" id="PF06741">
    <property type="entry name" value="LsmAD"/>
    <property type="match status" value="1"/>
</dbReference>
<feature type="compositionally biased region" description="Low complexity" evidence="2">
    <location>
        <begin position="678"/>
        <end position="690"/>
    </location>
</feature>
<reference evidence="4 5" key="1">
    <citation type="submission" date="2018-11" db="EMBL/GenBank/DDBJ databases">
        <title>Haplotype-resolved cattle genomes.</title>
        <authorList>
            <person name="Low W.Y."/>
            <person name="Tearle R."/>
            <person name="Bickhart D.M."/>
            <person name="Rosen B.D."/>
            <person name="Koren S."/>
            <person name="Rhie A."/>
            <person name="Hiendleder S."/>
            <person name="Phillippy A.M."/>
            <person name="Smith T.P.L."/>
            <person name="Williams J.L."/>
        </authorList>
    </citation>
    <scope>NUCLEOTIDE SEQUENCE [LARGE SCALE GENOMIC DNA]</scope>
</reference>
<gene>
    <name evidence="4" type="primary">ATXN2L</name>
</gene>
<dbReference type="Pfam" id="PF14438">
    <property type="entry name" value="SM-ATX"/>
    <property type="match status" value="1"/>
</dbReference>
<evidence type="ECO:0000313" key="4">
    <source>
        <dbReference type="Ensembl" id="ENSBIXP00005040134.1"/>
    </source>
</evidence>
<dbReference type="GO" id="GO:0010494">
    <property type="term" value="C:cytoplasmic stress granule"/>
    <property type="evidence" value="ECO:0007669"/>
    <property type="project" value="Ensembl"/>
</dbReference>
<dbReference type="SMART" id="SM01272">
    <property type="entry name" value="LsmAD"/>
    <property type="match status" value="1"/>
</dbReference>
<evidence type="ECO:0000259" key="3">
    <source>
        <dbReference type="PROSITE" id="PS52002"/>
    </source>
</evidence>
<dbReference type="GO" id="GO:0005829">
    <property type="term" value="C:cytosol"/>
    <property type="evidence" value="ECO:0007669"/>
    <property type="project" value="Ensembl"/>
</dbReference>
<sequence length="1309" mass="138252">MGLKWRKNCTLRRDFSHYCGGIPTLRRRRRRGGRLFLPLCFFGSTPSVSHAHCEATAAGSLQGCLRPRDPKSLAHASAPRCSFPTPKARGARFTFLYSFFSRPQLTAPVRADISGRGSLLPAPPPSGAPARALLPLPFPRRRARAPSRLAPSRFPPARETPSPSASRCFLAPRSSLSTPDTAGLAPARQRRVPSFPVPFASRALRRGPSPGLLSPSLLPNSLPDAAIMLKPQPPQQTSQPQQPPPTQQAVARRPPGGTSPPNGGLPGSLASTSAPPGPPAAASPCLGPAAAAGSGLRRGAEGILAPQPPAPQQQHQERPGAAAIGSARGQSTGKGPPQSPVFEGVYNNSRMLHFLTAVVGSTCDVKVKNGTTYEGIFKTLSSKFELAVDAVHRKVSEPAGGPRREDIVDTMVFKPSDVMLVHFRNVDFNYATKDKFTDSAIAMNSKVNGEHKEKVLQRWEGGDSNSDDYDLESDMSNGWDPNEMFKFNEENYGVKTTYDSSLSSYTVPLEKDNSEEFRQRELRAAQLAREIESSPQYRLRIAMENDDGRTEEEKHSAVQRQGSGRESPSLAAREGKYIPLPQRVREGPRGGVRCSSSRGGRPGLSSLPPRGPHHLDNSSPGPGSEARGINGGPSRMSPKAQRPLRGAKTLSSPSSRPSGEASVPPPPAVGRMYPPRSPKSAAPAPISASCPEPPMGSAVPTSSASIPVTSAVGDPGVGSVSPASPKISLAPTDVKELPAKEPGRTLESQELSRIAAKVPGLQNEQKRFQLEELRKFGAQFKLQPSSSPETSLDPFPPRILKEEAKGKEKEVDGLLASEPLGSPVSSKAESVSDKEDKLPLPAAGGAEGPEQPPAPCPSQTGSPPVGLIKGDDKDEGPVAEQVKKSTLNPNAKEFNPTKPLLSVNKSTSTPTSPGPRTHSTPSIPVLTAGQSGLYSPQYISYIPQIHMGPAVQAPQMYPYPVSNSVPGQQGKYRGAKGSLPPQRSDQHQPASAPPMMQAAAAAAGPPLVAATPYSSYIPYNPQQFPGQPAMMQPMAHYPSQPVFAPMLQSNPRMLTSGSHPQAIVSSSTPQYPSAEQPTPQALYATVHQSYPHHATQLHAHQPQPATTPTGSQPPSQHAAPSPVQHQAGQAPHLGSGQPQQNLYHPGALTGTPPSLPPGPSAQSPQSSFPQPAAVYAIHAHQQLPHGFTNMAHVTQAHVQTGITAAPPPHPGAPHPPQVMLLHPPQSHGGPPQGAVPQSGVPALSASTPSPYPYIGHPQVCRVGRSHSRRRQGLAPGSVLCFPPSSLSCDPAAPLPTASPALSDPDCLLT</sequence>
<dbReference type="Ensembl" id="ENSBIXT00005032234.1">
    <property type="protein sequence ID" value="ENSBIXP00005040134.1"/>
    <property type="gene ID" value="ENSBIXG00005022631.1"/>
</dbReference>
<dbReference type="InterPro" id="IPR009818">
    <property type="entry name" value="PAM2_motif"/>
</dbReference>
<feature type="region of interest" description="Disordered" evidence="2">
    <location>
        <begin position="779"/>
        <end position="925"/>
    </location>
</feature>
<feature type="compositionally biased region" description="Low complexity" evidence="2">
    <location>
        <begin position="1160"/>
        <end position="1169"/>
    </location>
</feature>
<feature type="region of interest" description="Disordered" evidence="2">
    <location>
        <begin position="144"/>
        <end position="189"/>
    </location>
</feature>
<dbReference type="InterPro" id="IPR025852">
    <property type="entry name" value="SM_dom_ATX"/>
</dbReference>
<dbReference type="PROSITE" id="PS52002">
    <property type="entry name" value="SM"/>
    <property type="match status" value="1"/>
</dbReference>